<gene>
    <name evidence="6" type="ORF">A3Q56_04612</name>
</gene>
<protein>
    <recommendedName>
        <fullName evidence="2">non-specific serine/threonine protein kinase</fullName>
        <ecNumber evidence="2">2.7.11.1</ecNumber>
    </recommendedName>
</protein>
<keyword evidence="4" id="KW-0067">ATP-binding</keyword>
<dbReference type="PANTHER" id="PTHR45832:SF22">
    <property type="entry name" value="SERINE_THREONINE-PROTEIN KINASE SAMKA-RELATED"/>
    <property type="match status" value="1"/>
</dbReference>
<evidence type="ECO:0000313" key="7">
    <source>
        <dbReference type="Proteomes" id="UP000078046"/>
    </source>
</evidence>
<dbReference type="EMBL" id="LWCA01000607">
    <property type="protein sequence ID" value="OAF67651.1"/>
    <property type="molecule type" value="Genomic_DNA"/>
</dbReference>
<dbReference type="EC" id="2.7.11.1" evidence="2"/>
<keyword evidence="7" id="KW-1185">Reference proteome</keyword>
<dbReference type="Gene3D" id="1.10.510.10">
    <property type="entry name" value="Transferase(Phosphotransferase) domain 1"/>
    <property type="match status" value="1"/>
</dbReference>
<dbReference type="InterPro" id="IPR000719">
    <property type="entry name" value="Prot_kinase_dom"/>
</dbReference>
<dbReference type="PROSITE" id="PS50011">
    <property type="entry name" value="PROTEIN_KINASE_DOM"/>
    <property type="match status" value="1"/>
</dbReference>
<accession>A0A177B1Z9</accession>
<sequence>MAPEVVTRKDYGLKIDIWSLGIMIIEMIESQPPYLNETPLRALYLIAANGKPKLKNPQETSPELTDVLDICLEVDSEKRADCKELLKHEYFNIATLEDLSAHIMKARSEI</sequence>
<evidence type="ECO:0000256" key="1">
    <source>
        <dbReference type="ARBA" id="ARBA00008874"/>
    </source>
</evidence>
<dbReference type="OrthoDB" id="248923at2759"/>
<feature type="domain" description="Protein kinase" evidence="5">
    <location>
        <begin position="1"/>
        <end position="91"/>
    </location>
</feature>
<comment type="similarity">
    <text evidence="1">Belongs to the protein kinase superfamily. STE Ser/Thr protein kinase family. STE20 subfamily.</text>
</comment>
<reference evidence="6 7" key="1">
    <citation type="submission" date="2016-04" db="EMBL/GenBank/DDBJ databases">
        <title>The genome of Intoshia linei affirms orthonectids as highly simplified spiralians.</title>
        <authorList>
            <person name="Mikhailov K.V."/>
            <person name="Slusarev G.S."/>
            <person name="Nikitin M.A."/>
            <person name="Logacheva M.D."/>
            <person name="Penin A."/>
            <person name="Aleoshin V."/>
            <person name="Panchin Y.V."/>
        </authorList>
    </citation>
    <scope>NUCLEOTIDE SEQUENCE [LARGE SCALE GENOMIC DNA]</scope>
    <source>
        <strain evidence="6">Intl2013</strain>
        <tissue evidence="6">Whole animal</tissue>
    </source>
</reference>
<evidence type="ECO:0000256" key="2">
    <source>
        <dbReference type="ARBA" id="ARBA00012513"/>
    </source>
</evidence>
<dbReference type="GO" id="GO:0004674">
    <property type="term" value="F:protein serine/threonine kinase activity"/>
    <property type="evidence" value="ECO:0007669"/>
    <property type="project" value="UniProtKB-EC"/>
</dbReference>
<comment type="caution">
    <text evidence="6">The sequence shown here is derived from an EMBL/GenBank/DDBJ whole genome shotgun (WGS) entry which is preliminary data.</text>
</comment>
<dbReference type="InterPro" id="IPR051931">
    <property type="entry name" value="PAK3-like"/>
</dbReference>
<dbReference type="AlphaFoldDB" id="A0A177B1Z9"/>
<dbReference type="Pfam" id="PF00069">
    <property type="entry name" value="Pkinase"/>
    <property type="match status" value="1"/>
</dbReference>
<dbReference type="InterPro" id="IPR011009">
    <property type="entry name" value="Kinase-like_dom_sf"/>
</dbReference>
<dbReference type="PANTHER" id="PTHR45832">
    <property type="entry name" value="SERINE/THREONINE-PROTEIN KINASE SAMKA-RELATED-RELATED"/>
    <property type="match status" value="1"/>
</dbReference>
<dbReference type="SUPFAM" id="SSF56112">
    <property type="entry name" value="Protein kinase-like (PK-like)"/>
    <property type="match status" value="1"/>
</dbReference>
<name>A0A177B1Z9_9BILA</name>
<proteinExistence type="inferred from homology"/>
<dbReference type="GO" id="GO:0005524">
    <property type="term" value="F:ATP binding"/>
    <property type="evidence" value="ECO:0007669"/>
    <property type="project" value="UniProtKB-KW"/>
</dbReference>
<organism evidence="6 7">
    <name type="scientific">Intoshia linei</name>
    <dbReference type="NCBI Taxonomy" id="1819745"/>
    <lineage>
        <taxon>Eukaryota</taxon>
        <taxon>Metazoa</taxon>
        <taxon>Spiralia</taxon>
        <taxon>Lophotrochozoa</taxon>
        <taxon>Mesozoa</taxon>
        <taxon>Orthonectida</taxon>
        <taxon>Rhopaluridae</taxon>
        <taxon>Intoshia</taxon>
    </lineage>
</organism>
<keyword evidence="3" id="KW-0547">Nucleotide-binding</keyword>
<evidence type="ECO:0000256" key="4">
    <source>
        <dbReference type="ARBA" id="ARBA00022840"/>
    </source>
</evidence>
<evidence type="ECO:0000259" key="5">
    <source>
        <dbReference type="PROSITE" id="PS50011"/>
    </source>
</evidence>
<evidence type="ECO:0000313" key="6">
    <source>
        <dbReference type="EMBL" id="OAF67651.1"/>
    </source>
</evidence>
<evidence type="ECO:0000256" key="3">
    <source>
        <dbReference type="ARBA" id="ARBA00022741"/>
    </source>
</evidence>
<dbReference type="Proteomes" id="UP000078046">
    <property type="component" value="Unassembled WGS sequence"/>
</dbReference>